<name>A0A7S0I389_9CRYP</name>
<comment type="catalytic activity">
    <reaction evidence="1">
        <text>peroxynitrite = nitrate</text>
        <dbReference type="Rhea" id="RHEA:63116"/>
        <dbReference type="ChEBI" id="CHEBI:17632"/>
        <dbReference type="ChEBI" id="CHEBI:25941"/>
    </reaction>
    <physiologicalReaction direction="left-to-right" evidence="1">
        <dbReference type="Rhea" id="RHEA:63117"/>
    </physiologicalReaction>
</comment>
<evidence type="ECO:0000256" key="2">
    <source>
        <dbReference type="SAM" id="MobiDB-lite"/>
    </source>
</evidence>
<dbReference type="InterPro" id="IPR012674">
    <property type="entry name" value="Calycin"/>
</dbReference>
<accession>A0A7S0I389</accession>
<dbReference type="CDD" id="cd07828">
    <property type="entry name" value="lipocalin_heme-bd-THAP4-like"/>
    <property type="match status" value="1"/>
</dbReference>
<dbReference type="PANTHER" id="PTHR15854">
    <property type="entry name" value="THAP4 PROTEIN"/>
    <property type="match status" value="1"/>
</dbReference>
<dbReference type="AlphaFoldDB" id="A0A7S0I389"/>
<gene>
    <name evidence="4" type="ORF">HPHI1048_LOCUS24326</name>
</gene>
<dbReference type="InterPro" id="IPR045165">
    <property type="entry name" value="Nitrobindin"/>
</dbReference>
<dbReference type="PANTHER" id="PTHR15854:SF4">
    <property type="entry name" value="PEROXYNITRITE ISOMERASE THAP4"/>
    <property type="match status" value="1"/>
</dbReference>
<dbReference type="Pfam" id="PF08768">
    <property type="entry name" value="THAP4_heme-bd"/>
    <property type="match status" value="1"/>
</dbReference>
<proteinExistence type="predicted"/>
<feature type="domain" description="THAP4-like heme-binding" evidence="3">
    <location>
        <begin position="27"/>
        <end position="181"/>
    </location>
</feature>
<dbReference type="Gene3D" id="2.40.128.20">
    <property type="match status" value="1"/>
</dbReference>
<reference evidence="4" key="1">
    <citation type="submission" date="2021-01" db="EMBL/GenBank/DDBJ databases">
        <authorList>
            <person name="Corre E."/>
            <person name="Pelletier E."/>
            <person name="Niang G."/>
            <person name="Scheremetjew M."/>
            <person name="Finn R."/>
            <person name="Kale V."/>
            <person name="Holt S."/>
            <person name="Cochrane G."/>
            <person name="Meng A."/>
            <person name="Brown T."/>
            <person name="Cohen L."/>
        </authorList>
    </citation>
    <scope>NUCLEOTIDE SEQUENCE</scope>
    <source>
        <strain evidence="4">CCMP325</strain>
    </source>
</reference>
<evidence type="ECO:0000256" key="1">
    <source>
        <dbReference type="ARBA" id="ARBA00036993"/>
    </source>
</evidence>
<feature type="region of interest" description="Disordered" evidence="2">
    <location>
        <begin position="236"/>
        <end position="259"/>
    </location>
</feature>
<protein>
    <recommendedName>
        <fullName evidence="3">THAP4-like heme-binding domain-containing protein</fullName>
    </recommendedName>
</protein>
<evidence type="ECO:0000259" key="3">
    <source>
        <dbReference type="Pfam" id="PF08768"/>
    </source>
</evidence>
<dbReference type="SUPFAM" id="SSF50814">
    <property type="entry name" value="Lipocalins"/>
    <property type="match status" value="1"/>
</dbReference>
<dbReference type="InterPro" id="IPR014878">
    <property type="entry name" value="THAP4-like_heme-bd"/>
</dbReference>
<evidence type="ECO:0000313" key="4">
    <source>
        <dbReference type="EMBL" id="CAD8509684.1"/>
    </source>
</evidence>
<organism evidence="4">
    <name type="scientific">Hanusia phi</name>
    <dbReference type="NCBI Taxonomy" id="3032"/>
    <lineage>
        <taxon>Eukaryota</taxon>
        <taxon>Cryptophyceae</taxon>
        <taxon>Pyrenomonadales</taxon>
        <taxon>Geminigeraceae</taxon>
        <taxon>Hanusia</taxon>
    </lineage>
</organism>
<sequence length="376" mass="41187">MMPQIMPGVIPFAFPANLQMQQMMDGLQQVSWLIGSWSGTGKASFPTMPEEIQYYEEATFTPVYGRPAIIYQQRTWRSSDHMPLHLETGFLRFGALAGGPGRAQMIVSQVTGLNFVSEGEIGEYGLEFHSTGFCYVATMDGPSVSMIKRRFYPRPDGTMGYTIHCSTGSESELVRCQEATLFPVSTMGMPGIGNFPPGIGSFPPGMGGYPQGMGVPPPSPAMVPDYSQGQSVIHHDSATSNGVKSRNVPTPPRKDWGRIISHPSGKFVVEVHRDKFDGDSICIQCREMDNPWNRSGWIPCTFVDSQQVKHKVIQVSFEDKIIGKVYEIRAKVMGGQPTTMKQGGTLIVKAGDETVTEGTITEEDDAAKIQGIPPHN</sequence>
<feature type="compositionally biased region" description="Polar residues" evidence="2">
    <location>
        <begin position="238"/>
        <end position="248"/>
    </location>
</feature>
<dbReference type="EMBL" id="HBEO01035846">
    <property type="protein sequence ID" value="CAD8509684.1"/>
    <property type="molecule type" value="Transcribed_RNA"/>
</dbReference>